<proteinExistence type="predicted"/>
<sequence length="94" mass="10745">TISVVIHAFFCLVHLFLCLCVFPMSLFISLLCVSYLQSLNCLLQLYSVSCLVPSRNDALLHLMYFMCASEKLALQPYNHSIIYNILAYSQTNKM</sequence>
<reference evidence="2" key="2">
    <citation type="submission" date="2025-08" db="UniProtKB">
        <authorList>
            <consortium name="Ensembl"/>
        </authorList>
    </citation>
    <scope>IDENTIFICATION</scope>
</reference>
<keyword evidence="1" id="KW-0812">Transmembrane</keyword>
<dbReference type="Proteomes" id="UP000314983">
    <property type="component" value="Chromosome 12"/>
</dbReference>
<protein>
    <recommendedName>
        <fullName evidence="4">Secreted protein</fullName>
    </recommendedName>
</protein>
<evidence type="ECO:0000313" key="3">
    <source>
        <dbReference type="Proteomes" id="UP000314983"/>
    </source>
</evidence>
<evidence type="ECO:0008006" key="4">
    <source>
        <dbReference type="Google" id="ProtNLM"/>
    </source>
</evidence>
<reference evidence="2 3" key="1">
    <citation type="submission" date="2020-05" db="EMBL/GenBank/DDBJ databases">
        <title>Electrophorus electricus (electric eel) genome, fEleEle1, primary haplotype.</title>
        <authorList>
            <person name="Myers G."/>
            <person name="Meyer A."/>
            <person name="Fedrigo O."/>
            <person name="Formenti G."/>
            <person name="Rhie A."/>
            <person name="Tracey A."/>
            <person name="Sims Y."/>
            <person name="Jarvis E.D."/>
        </authorList>
    </citation>
    <scope>NUCLEOTIDE SEQUENCE [LARGE SCALE GENOMIC DNA]</scope>
</reference>
<name>A0AAY5EX32_ELEEL</name>
<organism evidence="2 3">
    <name type="scientific">Electrophorus electricus</name>
    <name type="common">Electric eel</name>
    <name type="synonym">Gymnotus electricus</name>
    <dbReference type="NCBI Taxonomy" id="8005"/>
    <lineage>
        <taxon>Eukaryota</taxon>
        <taxon>Metazoa</taxon>
        <taxon>Chordata</taxon>
        <taxon>Craniata</taxon>
        <taxon>Vertebrata</taxon>
        <taxon>Euteleostomi</taxon>
        <taxon>Actinopterygii</taxon>
        <taxon>Neopterygii</taxon>
        <taxon>Teleostei</taxon>
        <taxon>Ostariophysi</taxon>
        <taxon>Gymnotiformes</taxon>
        <taxon>Gymnotoidei</taxon>
        <taxon>Gymnotidae</taxon>
        <taxon>Electrophorus</taxon>
    </lineage>
</organism>
<reference evidence="2" key="3">
    <citation type="submission" date="2025-09" db="UniProtKB">
        <authorList>
            <consortium name="Ensembl"/>
        </authorList>
    </citation>
    <scope>IDENTIFICATION</scope>
</reference>
<keyword evidence="1" id="KW-0472">Membrane</keyword>
<dbReference type="AlphaFoldDB" id="A0AAY5EX32"/>
<keyword evidence="3" id="KW-1185">Reference proteome</keyword>
<evidence type="ECO:0000256" key="1">
    <source>
        <dbReference type="SAM" id="Phobius"/>
    </source>
</evidence>
<feature type="transmembrane region" description="Helical" evidence="1">
    <location>
        <begin position="6"/>
        <end position="36"/>
    </location>
</feature>
<evidence type="ECO:0000313" key="2">
    <source>
        <dbReference type="Ensembl" id="ENSEEEP00000061320.1"/>
    </source>
</evidence>
<accession>A0AAY5EX32</accession>
<dbReference type="Ensembl" id="ENSEEET00000064126.1">
    <property type="protein sequence ID" value="ENSEEEP00000061320.1"/>
    <property type="gene ID" value="ENSEEEG00000028865.1"/>
</dbReference>
<keyword evidence="1" id="KW-1133">Transmembrane helix</keyword>